<dbReference type="InterPro" id="IPR023997">
    <property type="entry name" value="TonB-dep_OMP_SusC/RagA_CS"/>
</dbReference>
<keyword evidence="7 8" id="KW-0998">Cell outer membrane</keyword>
<sequence>MQNNYNLVSRKLLKQSIWGLLIQCMLVTSVFASEISHEKKENEFKALSAGLQPQAITVTGQVSSIEDGSTLPGVNILIKGTTQGTTTDIDGNYTIQVPDQNAILIFSSIGFNTEEVAVGDKSVINVAMVPDIQQLGEIVVVGYGAKKKETLTSAVSAVTGEEIVTTKNENVQNMLTGKVPGLRVVQNSSEPGQFNSSLDIRGFGAPLVVIDGVPRNNMPRLNPEDIESVSVVKDASGAVYGSRAANGVIIITTKKGSPTGEANISYSGTMSWQAPSNYPDLVGAADWMTLYNERDQHNVDNSNVPPKYSSEEIESYRNGTNVSTNWKDAVMRKTAPQTQHTLSVTGGNDKITYYSSVGYQYQGSFLQTDAINYEKYTLRSNLSAQVTDNLKFDLNLSGLLDERQSSPYNSSDIIRSMWLQHPMDKVYYDEDAGQYSMMDWNVILNPVAMMDKDLVGENNYQSKWFQSNASLTYDIPAIDGLSVRGMYSYDYTINDNKEYSKSYTLFLPTGDEYNANSQKSGNSRISRFFYGKTATLWQLQLSYDRTFGKHAISAMNLLENSHFEGDNFYGRRYGVLPLPQIFAGITENQEILQSTSSASLYDYANRASVGRVSYGFMNKYLAEFSYRYEGSSKFPENSRWGFFPDVSAGWRVSEEAFWQNSALNFISDLKIRGSYGITGDDSGLTYQFVSGYQYPVSGSRTGLPPGYIWGNSFTSASGSTGLANAAITWYKAKTTNIGLDATAWEGLLGATVEFFNRDRTGLLTTRIESLPGIVGAELPQENLNSDQTRGFEVELRHTNYVGQFTYQIRGNFSYTRTKTKYYEMAEAGNSYLNWRNGLNDRNNNIWWGYEGNGRITSWDEIYYNPVYINRGSILGDYEYMDWNGDGMIDDLDVHPLATNGQVPLINYGFTFSGQWKGLDVNLLWQGTGKKYVITREFLYQPLWSNTNAISDFMNRWHPADPSADPYDPATEWVDGEYGYTGTSPNPTSDFNIQNAAYLRLKSLEVGYTLPTEVLNTIKLKQIRIYASAYNLLTFTKLRYMDPEFYTNNNTRESGLDDLGYNYPINKTFSLGINAKF</sequence>
<evidence type="ECO:0000259" key="9">
    <source>
        <dbReference type="Pfam" id="PF07715"/>
    </source>
</evidence>
<comment type="subcellular location">
    <subcellularLocation>
        <location evidence="1 8">Cell outer membrane</location>
        <topology evidence="1 8">Multi-pass membrane protein</topology>
    </subcellularLocation>
</comment>
<dbReference type="InterPro" id="IPR037066">
    <property type="entry name" value="Plug_dom_sf"/>
</dbReference>
<dbReference type="Pfam" id="PF07715">
    <property type="entry name" value="Plug"/>
    <property type="match status" value="1"/>
</dbReference>
<organism evidence="10">
    <name type="scientific">Roseihalotalea indica</name>
    <dbReference type="NCBI Taxonomy" id="2867963"/>
    <lineage>
        <taxon>Bacteria</taxon>
        <taxon>Pseudomonadati</taxon>
        <taxon>Bacteroidota</taxon>
        <taxon>Cytophagia</taxon>
        <taxon>Cytophagales</taxon>
        <taxon>Catalimonadaceae</taxon>
        <taxon>Roseihalotalea</taxon>
    </lineage>
</organism>
<proteinExistence type="inferred from homology"/>
<dbReference type="SUPFAM" id="SSF56935">
    <property type="entry name" value="Porins"/>
    <property type="match status" value="1"/>
</dbReference>
<dbReference type="Gene3D" id="2.60.40.1120">
    <property type="entry name" value="Carboxypeptidase-like, regulatory domain"/>
    <property type="match status" value="1"/>
</dbReference>
<keyword evidence="6 8" id="KW-0472">Membrane</keyword>
<dbReference type="InterPro" id="IPR039426">
    <property type="entry name" value="TonB-dep_rcpt-like"/>
</dbReference>
<dbReference type="GO" id="GO:0015344">
    <property type="term" value="F:siderophore uptake transmembrane transporter activity"/>
    <property type="evidence" value="ECO:0007669"/>
    <property type="project" value="TreeGrafter"/>
</dbReference>
<evidence type="ECO:0000256" key="8">
    <source>
        <dbReference type="PROSITE-ProRule" id="PRU01360"/>
    </source>
</evidence>
<gene>
    <name evidence="10" type="ORF">K4G66_24830</name>
</gene>
<dbReference type="AlphaFoldDB" id="A0AA49GKU1"/>
<dbReference type="EMBL" id="CP120682">
    <property type="protein sequence ID" value="WKN35599.1"/>
    <property type="molecule type" value="Genomic_DNA"/>
</dbReference>
<reference evidence="10" key="1">
    <citation type="journal article" date="2023" name="Comput. Struct. Biotechnol. J.">
        <title>Discovery of a novel marine Bacteroidetes with a rich repertoire of carbohydrate-active enzymes.</title>
        <authorList>
            <person name="Chen B."/>
            <person name="Liu G."/>
            <person name="Chen Q."/>
            <person name="Wang H."/>
            <person name="Liu L."/>
            <person name="Tang K."/>
        </authorList>
    </citation>
    <scope>NUCLEOTIDE SEQUENCE</scope>
    <source>
        <strain evidence="10">TK19036</strain>
    </source>
</reference>
<dbReference type="InterPro" id="IPR036942">
    <property type="entry name" value="Beta-barrel_TonB_sf"/>
</dbReference>
<dbReference type="NCBIfam" id="TIGR04056">
    <property type="entry name" value="OMP_RagA_SusC"/>
    <property type="match status" value="1"/>
</dbReference>
<evidence type="ECO:0000313" key="10">
    <source>
        <dbReference type="EMBL" id="WKN35599.1"/>
    </source>
</evidence>
<dbReference type="InterPro" id="IPR023996">
    <property type="entry name" value="TonB-dep_OMP_SusC/RagA"/>
</dbReference>
<name>A0AA49GKU1_9BACT</name>
<keyword evidence="3 8" id="KW-1134">Transmembrane beta strand</keyword>
<dbReference type="GO" id="GO:0044718">
    <property type="term" value="P:siderophore transmembrane transport"/>
    <property type="evidence" value="ECO:0007669"/>
    <property type="project" value="TreeGrafter"/>
</dbReference>
<dbReference type="Gene3D" id="2.170.130.10">
    <property type="entry name" value="TonB-dependent receptor, plug domain"/>
    <property type="match status" value="1"/>
</dbReference>
<evidence type="ECO:0000256" key="4">
    <source>
        <dbReference type="ARBA" id="ARBA00022692"/>
    </source>
</evidence>
<dbReference type="GO" id="GO:0009279">
    <property type="term" value="C:cell outer membrane"/>
    <property type="evidence" value="ECO:0007669"/>
    <property type="project" value="UniProtKB-SubCell"/>
</dbReference>
<evidence type="ECO:0000256" key="6">
    <source>
        <dbReference type="ARBA" id="ARBA00023136"/>
    </source>
</evidence>
<dbReference type="NCBIfam" id="TIGR04057">
    <property type="entry name" value="SusC_RagA_signa"/>
    <property type="match status" value="1"/>
</dbReference>
<feature type="domain" description="TonB-dependent receptor plug" evidence="9">
    <location>
        <begin position="148"/>
        <end position="248"/>
    </location>
</feature>
<dbReference type="Gene3D" id="2.40.170.20">
    <property type="entry name" value="TonB-dependent receptor, beta-barrel domain"/>
    <property type="match status" value="1"/>
</dbReference>
<dbReference type="InterPro" id="IPR008969">
    <property type="entry name" value="CarboxyPept-like_regulatory"/>
</dbReference>
<keyword evidence="4 8" id="KW-0812">Transmembrane</keyword>
<evidence type="ECO:0000256" key="3">
    <source>
        <dbReference type="ARBA" id="ARBA00022452"/>
    </source>
</evidence>
<dbReference type="PANTHER" id="PTHR30069">
    <property type="entry name" value="TONB-DEPENDENT OUTER MEMBRANE RECEPTOR"/>
    <property type="match status" value="1"/>
</dbReference>
<evidence type="ECO:0000256" key="5">
    <source>
        <dbReference type="ARBA" id="ARBA00022729"/>
    </source>
</evidence>
<protein>
    <submittedName>
        <fullName evidence="10">TonB-dependent receptor</fullName>
    </submittedName>
</protein>
<comment type="similarity">
    <text evidence="8">Belongs to the TonB-dependent receptor family.</text>
</comment>
<keyword evidence="5" id="KW-0732">Signal</keyword>
<keyword evidence="10" id="KW-0675">Receptor</keyword>
<dbReference type="Pfam" id="PF13715">
    <property type="entry name" value="CarbopepD_reg_2"/>
    <property type="match status" value="1"/>
</dbReference>
<accession>A0AA49GKU1</accession>
<keyword evidence="2 8" id="KW-0813">Transport</keyword>
<reference evidence="10" key="2">
    <citation type="journal article" date="2024" name="Antonie Van Leeuwenhoek">
        <title>Roseihalotalea indica gen. nov., sp. nov., a halophilic Bacteroidetes from mesopelagic Southwest Indian Ocean with higher carbohydrate metabolic potential.</title>
        <authorList>
            <person name="Chen B."/>
            <person name="Zhang M."/>
            <person name="Lin D."/>
            <person name="Ye J."/>
            <person name="Tang K."/>
        </authorList>
    </citation>
    <scope>NUCLEOTIDE SEQUENCE</scope>
    <source>
        <strain evidence="10">TK19036</strain>
    </source>
</reference>
<evidence type="ECO:0000256" key="2">
    <source>
        <dbReference type="ARBA" id="ARBA00022448"/>
    </source>
</evidence>
<evidence type="ECO:0000256" key="7">
    <source>
        <dbReference type="ARBA" id="ARBA00023237"/>
    </source>
</evidence>
<dbReference type="PANTHER" id="PTHR30069:SF29">
    <property type="entry name" value="HEMOGLOBIN AND HEMOGLOBIN-HAPTOGLOBIN-BINDING PROTEIN 1-RELATED"/>
    <property type="match status" value="1"/>
</dbReference>
<dbReference type="SUPFAM" id="SSF49464">
    <property type="entry name" value="Carboxypeptidase regulatory domain-like"/>
    <property type="match status" value="1"/>
</dbReference>
<dbReference type="PROSITE" id="PS52016">
    <property type="entry name" value="TONB_DEPENDENT_REC_3"/>
    <property type="match status" value="1"/>
</dbReference>
<evidence type="ECO:0000256" key="1">
    <source>
        <dbReference type="ARBA" id="ARBA00004571"/>
    </source>
</evidence>
<dbReference type="InterPro" id="IPR012910">
    <property type="entry name" value="Plug_dom"/>
</dbReference>